<dbReference type="GO" id="GO:0046872">
    <property type="term" value="F:metal ion binding"/>
    <property type="evidence" value="ECO:0007669"/>
    <property type="project" value="UniProtKB-KW"/>
</dbReference>
<comment type="cofactor">
    <cofactor evidence="1">
        <name>Mn(2+)</name>
        <dbReference type="ChEBI" id="CHEBI:29035"/>
    </cofactor>
</comment>
<dbReference type="InterPro" id="IPR000086">
    <property type="entry name" value="NUDIX_hydrolase_dom"/>
</dbReference>
<dbReference type="CDD" id="cd18870">
    <property type="entry name" value="NUDIX_AcylCoAdiphos_Nudt19"/>
    <property type="match status" value="1"/>
</dbReference>
<evidence type="ECO:0000256" key="6">
    <source>
        <dbReference type="ARBA" id="ARBA00022842"/>
    </source>
</evidence>
<evidence type="ECO:0000256" key="5">
    <source>
        <dbReference type="ARBA" id="ARBA00022801"/>
    </source>
</evidence>
<dbReference type="Gene3D" id="3.90.79.10">
    <property type="entry name" value="Nucleoside Triphosphate Pyrophosphohydrolase"/>
    <property type="match status" value="1"/>
</dbReference>
<evidence type="ECO:0000256" key="7">
    <source>
        <dbReference type="ARBA" id="ARBA00023211"/>
    </source>
</evidence>
<dbReference type="GO" id="GO:0005739">
    <property type="term" value="C:mitochondrion"/>
    <property type="evidence" value="ECO:0007669"/>
    <property type="project" value="TreeGrafter"/>
</dbReference>
<evidence type="ECO:0000313" key="8">
    <source>
        <dbReference type="EMBL" id="CAH1779779.1"/>
    </source>
</evidence>
<keyword evidence="5" id="KW-0378">Hydrolase</keyword>
<name>A0A8J1UU97_OWEFU</name>
<dbReference type="PANTHER" id="PTHR12318">
    <property type="entry name" value="TESTOSTERONE-REGULATED PROTEIN RP2"/>
    <property type="match status" value="1"/>
</dbReference>
<dbReference type="OrthoDB" id="1695362at2759"/>
<dbReference type="InterPro" id="IPR039121">
    <property type="entry name" value="NUDT19"/>
</dbReference>
<evidence type="ECO:0000256" key="1">
    <source>
        <dbReference type="ARBA" id="ARBA00001936"/>
    </source>
</evidence>
<evidence type="ECO:0000256" key="4">
    <source>
        <dbReference type="ARBA" id="ARBA00022723"/>
    </source>
</evidence>
<keyword evidence="4" id="KW-0479">Metal-binding</keyword>
<dbReference type="PANTHER" id="PTHR12318:SF0">
    <property type="entry name" value="ACYL-COENZYME A DIPHOSPHATASE NUDT19"/>
    <property type="match status" value="1"/>
</dbReference>
<comment type="cofactor">
    <cofactor evidence="2">
        <name>Mg(2+)</name>
        <dbReference type="ChEBI" id="CHEBI:18420"/>
    </cofactor>
</comment>
<dbReference type="InterPro" id="IPR015797">
    <property type="entry name" value="NUDIX_hydrolase-like_dom_sf"/>
</dbReference>
<organism evidence="8 9">
    <name type="scientific">Owenia fusiformis</name>
    <name type="common">Polychaete worm</name>
    <dbReference type="NCBI Taxonomy" id="6347"/>
    <lineage>
        <taxon>Eukaryota</taxon>
        <taxon>Metazoa</taxon>
        <taxon>Spiralia</taxon>
        <taxon>Lophotrochozoa</taxon>
        <taxon>Annelida</taxon>
        <taxon>Polychaeta</taxon>
        <taxon>Sedentaria</taxon>
        <taxon>Canalipalpata</taxon>
        <taxon>Sabellida</taxon>
        <taxon>Oweniida</taxon>
        <taxon>Oweniidae</taxon>
        <taxon>Owenia</taxon>
    </lineage>
</organism>
<evidence type="ECO:0000256" key="3">
    <source>
        <dbReference type="ARBA" id="ARBA00005582"/>
    </source>
</evidence>
<dbReference type="SUPFAM" id="SSF55811">
    <property type="entry name" value="Nudix"/>
    <property type="match status" value="1"/>
</dbReference>
<proteinExistence type="inferred from homology"/>
<evidence type="ECO:0000256" key="2">
    <source>
        <dbReference type="ARBA" id="ARBA00001946"/>
    </source>
</evidence>
<dbReference type="AlphaFoldDB" id="A0A8J1UU97"/>
<sequence length="380" mass="42737">MNKLAKHWRDAATVILAARAPAVQKTSHGPWTQNYDFRLLMLKRSSKSKFMPSAYVFPGGMASEADFSNEWCDVFNTDLQKLGRDLEPLSGPRPPMFTTQSEDQPSGSIVPNELAFRLCAIRETFEESGVLLAKSKNHTAPKKDGSVIDGSHSNELTIWRKKVDADASNFILMCKELQIVPDVWAMMEWSNWLTPTAAKKLGLNAGRRYETAFFLCCVDHLPITTHDEKETVKFGWLTPDEVYEDFKNEKLWIAPPQVYELARIANFSKYDDLLKFSKERATEGCEQIMPVISMCTDGRLSLYPGDDLYPSNPDYIGDRDPPLIIDSTIEESRGQAKNLNRMEFLGLNQVSISHNIVPSCGHIAPAKTDTTEDVVPHASL</sequence>
<keyword evidence="9" id="KW-1185">Reference proteome</keyword>
<accession>A0A8J1UU97</accession>
<dbReference type="GO" id="GO:0016818">
    <property type="term" value="F:hydrolase activity, acting on acid anhydrides, in phosphorus-containing anhydrides"/>
    <property type="evidence" value="ECO:0007669"/>
    <property type="project" value="InterPro"/>
</dbReference>
<dbReference type="EMBL" id="CAIIXF020000003">
    <property type="protein sequence ID" value="CAH1779779.1"/>
    <property type="molecule type" value="Genomic_DNA"/>
</dbReference>
<dbReference type="PROSITE" id="PS51462">
    <property type="entry name" value="NUDIX"/>
    <property type="match status" value="1"/>
</dbReference>
<gene>
    <name evidence="8" type="ORF">OFUS_LOCUS6553</name>
</gene>
<dbReference type="Proteomes" id="UP000749559">
    <property type="component" value="Unassembled WGS sequence"/>
</dbReference>
<keyword evidence="7" id="KW-0464">Manganese</keyword>
<reference evidence="8" key="1">
    <citation type="submission" date="2022-03" db="EMBL/GenBank/DDBJ databases">
        <authorList>
            <person name="Martin C."/>
        </authorList>
    </citation>
    <scope>NUCLEOTIDE SEQUENCE</scope>
</reference>
<evidence type="ECO:0000313" key="9">
    <source>
        <dbReference type="Proteomes" id="UP000749559"/>
    </source>
</evidence>
<protein>
    <submittedName>
        <fullName evidence="8">Uncharacterized protein</fullName>
    </submittedName>
</protein>
<keyword evidence="6" id="KW-0460">Magnesium</keyword>
<comment type="caution">
    <text evidence="8">The sequence shown here is derived from an EMBL/GenBank/DDBJ whole genome shotgun (WGS) entry which is preliminary data.</text>
</comment>
<comment type="similarity">
    <text evidence="3">Belongs to the Nudix hydrolase family.</text>
</comment>